<evidence type="ECO:0000256" key="1">
    <source>
        <dbReference type="SAM" id="MobiDB-lite"/>
    </source>
</evidence>
<evidence type="ECO:0008006" key="4">
    <source>
        <dbReference type="Google" id="ProtNLM"/>
    </source>
</evidence>
<comment type="caution">
    <text evidence="2">The sequence shown here is derived from an EMBL/GenBank/DDBJ whole genome shotgun (WGS) entry which is preliminary data.</text>
</comment>
<organism evidence="2 3">
    <name type="scientific">Candidatus Endobugula sertula</name>
    <name type="common">Bugula neritina bacterial symbiont</name>
    <dbReference type="NCBI Taxonomy" id="62101"/>
    <lineage>
        <taxon>Bacteria</taxon>
        <taxon>Pseudomonadati</taxon>
        <taxon>Pseudomonadota</taxon>
        <taxon>Gammaproteobacteria</taxon>
        <taxon>Cellvibrionales</taxon>
        <taxon>Cellvibrionaceae</taxon>
        <taxon>Candidatus Endobugula</taxon>
    </lineage>
</organism>
<proteinExistence type="predicted"/>
<protein>
    <recommendedName>
        <fullName evidence="4">Tox-MPTase4 domain-containing protein</fullName>
    </recommendedName>
</protein>
<feature type="compositionally biased region" description="Polar residues" evidence="1">
    <location>
        <begin position="20"/>
        <end position="35"/>
    </location>
</feature>
<dbReference type="Proteomes" id="UP000242502">
    <property type="component" value="Unassembled WGS sequence"/>
</dbReference>
<feature type="region of interest" description="Disordered" evidence="1">
    <location>
        <begin position="148"/>
        <end position="167"/>
    </location>
</feature>
<gene>
    <name evidence="2" type="ORF">AB835_00495</name>
</gene>
<dbReference type="EMBL" id="MDLC01000002">
    <property type="protein sequence ID" value="ODS25019.1"/>
    <property type="molecule type" value="Genomic_DNA"/>
</dbReference>
<dbReference type="STRING" id="62101.AB835_00495"/>
<name>A0A1D2QTW9_9GAMM</name>
<dbReference type="AlphaFoldDB" id="A0A1D2QTW9"/>
<evidence type="ECO:0000313" key="3">
    <source>
        <dbReference type="Proteomes" id="UP000242502"/>
    </source>
</evidence>
<feature type="region of interest" description="Disordered" evidence="1">
    <location>
        <begin position="20"/>
        <end position="45"/>
    </location>
</feature>
<reference evidence="2 3" key="1">
    <citation type="journal article" date="2016" name="Appl. Environ. Microbiol.">
        <title>Lack of Overt Genome Reduction in the Bryostatin-Producing Bryozoan Symbiont "Candidatus Endobugula sertula".</title>
        <authorList>
            <person name="Miller I.J."/>
            <person name="Vanee N."/>
            <person name="Fong S.S."/>
            <person name="Lim-Fong G.E."/>
            <person name="Kwan J.C."/>
        </authorList>
    </citation>
    <scope>NUCLEOTIDE SEQUENCE [LARGE SCALE GENOMIC DNA]</scope>
    <source>
        <strain evidence="2">AB1-4</strain>
    </source>
</reference>
<sequence length="167" mass="19108">MSDERTQRRAQKIINSIPSIKSRIGSNEVRSSPQRSGHAFTEYGGEGNPITINSTWAEGVTDKRLQATLYHESMHVQQHEDGMTGQSLSPLREFHAHNRELRHAMKHNLYSHEDMVGKLKKINKYAGKVKTAFPHLSDNVERQLGRIRKGKKPAKHSVSYWTKRVDP</sequence>
<evidence type="ECO:0000313" key="2">
    <source>
        <dbReference type="EMBL" id="ODS25019.1"/>
    </source>
</evidence>
<accession>A0A1D2QTW9</accession>